<evidence type="ECO:0000259" key="2">
    <source>
        <dbReference type="Pfam" id="PF08327"/>
    </source>
</evidence>
<comment type="caution">
    <text evidence="3">The sequence shown here is derived from an EMBL/GenBank/DDBJ whole genome shotgun (WGS) entry which is preliminary data.</text>
</comment>
<dbReference type="RefSeq" id="WP_076820350.1">
    <property type="nucleotide sequence ID" value="NZ_MOMC01000061.1"/>
</dbReference>
<keyword evidence="4" id="KW-1185">Reference proteome</keyword>
<organism evidence="3 4">
    <name type="scientific">Pseudofrankia asymbiotica</name>
    <dbReference type="NCBI Taxonomy" id="1834516"/>
    <lineage>
        <taxon>Bacteria</taxon>
        <taxon>Bacillati</taxon>
        <taxon>Actinomycetota</taxon>
        <taxon>Actinomycetes</taxon>
        <taxon>Frankiales</taxon>
        <taxon>Frankiaceae</taxon>
        <taxon>Pseudofrankia</taxon>
    </lineage>
</organism>
<dbReference type="Proteomes" id="UP000188929">
    <property type="component" value="Unassembled WGS sequence"/>
</dbReference>
<dbReference type="InterPro" id="IPR023393">
    <property type="entry name" value="START-like_dom_sf"/>
</dbReference>
<reference evidence="4" key="1">
    <citation type="submission" date="2016-10" db="EMBL/GenBank/DDBJ databases">
        <title>Frankia sp. NRRL B-16386 Genome sequencing.</title>
        <authorList>
            <person name="Ghodhbane-Gtari F."/>
            <person name="Swanson E."/>
            <person name="Gueddou A."/>
            <person name="Hezbri K."/>
            <person name="Ktari K."/>
            <person name="Nouioui I."/>
            <person name="Morris K."/>
            <person name="Simpson S."/>
            <person name="Abebe-Akele F."/>
            <person name="Thomas K."/>
            <person name="Gtari M."/>
            <person name="Tisa L.S."/>
        </authorList>
    </citation>
    <scope>NUCLEOTIDE SEQUENCE [LARGE SCALE GENOMIC DNA]</scope>
    <source>
        <strain evidence="4">NRRL B-16386</strain>
    </source>
</reference>
<name>A0A1V2I3Z7_9ACTN</name>
<dbReference type="OrthoDB" id="9786557at2"/>
<protein>
    <submittedName>
        <fullName evidence="3">Polyketide cyclase</fullName>
    </submittedName>
</protein>
<accession>A0A1V2I3Z7</accession>
<sequence>MYATQVSWRIWAPRPAVYRALLDPATIARWRAPTGTRAQIHTFEAREGGTFRISLVCDQPTPAATVAVRTGVYHGRFLRLVPDTQVVEQLAFETDDPPATITMTTTTTLSDAGTGATAVLVVHDGVPDVIPAADSETATRMALAKFAEIVEKDQPPP</sequence>
<feature type="domain" description="Activator of Hsp90 ATPase homologue 1/2-like C-terminal" evidence="2">
    <location>
        <begin position="12"/>
        <end position="151"/>
    </location>
</feature>
<dbReference type="EMBL" id="MOMC01000061">
    <property type="protein sequence ID" value="ONH25284.1"/>
    <property type="molecule type" value="Genomic_DNA"/>
</dbReference>
<gene>
    <name evidence="3" type="ORF">BL253_27820</name>
</gene>
<comment type="similarity">
    <text evidence="1">Belongs to the AHA1 family.</text>
</comment>
<evidence type="ECO:0000313" key="4">
    <source>
        <dbReference type="Proteomes" id="UP000188929"/>
    </source>
</evidence>
<proteinExistence type="inferred from homology"/>
<dbReference type="AlphaFoldDB" id="A0A1V2I3Z7"/>
<dbReference type="SUPFAM" id="SSF55961">
    <property type="entry name" value="Bet v1-like"/>
    <property type="match status" value="1"/>
</dbReference>
<evidence type="ECO:0000256" key="1">
    <source>
        <dbReference type="ARBA" id="ARBA00006817"/>
    </source>
</evidence>
<evidence type="ECO:0000313" key="3">
    <source>
        <dbReference type="EMBL" id="ONH25284.1"/>
    </source>
</evidence>
<dbReference type="Pfam" id="PF08327">
    <property type="entry name" value="AHSA1"/>
    <property type="match status" value="1"/>
</dbReference>
<dbReference type="Gene3D" id="3.30.530.20">
    <property type="match status" value="1"/>
</dbReference>
<dbReference type="InterPro" id="IPR013538">
    <property type="entry name" value="ASHA1/2-like_C"/>
</dbReference>